<comment type="caution">
    <text evidence="1">The sequence shown here is derived from an EMBL/GenBank/DDBJ whole genome shotgun (WGS) entry which is preliminary data.</text>
</comment>
<reference evidence="1 2" key="1">
    <citation type="submission" date="2020-08" db="EMBL/GenBank/DDBJ databases">
        <title>A Genomic Blueprint of the Chicken Gut Microbiome.</title>
        <authorList>
            <person name="Gilroy R."/>
            <person name="Ravi A."/>
            <person name="Getino M."/>
            <person name="Pursley I."/>
            <person name="Horton D.L."/>
            <person name="Alikhan N.-F."/>
            <person name="Baker D."/>
            <person name="Gharbi K."/>
            <person name="Hall N."/>
            <person name="Watson M."/>
            <person name="Adriaenssens E.M."/>
            <person name="Foster-Nyarko E."/>
            <person name="Jarju S."/>
            <person name="Secka A."/>
            <person name="Antonio M."/>
            <person name="Oren A."/>
            <person name="Chaudhuri R."/>
            <person name="La Ragione R.M."/>
            <person name="Hildebrand F."/>
            <person name="Pallen M.J."/>
        </authorList>
    </citation>
    <scope>NUCLEOTIDE SEQUENCE [LARGE SCALE GENOMIC DNA]</scope>
    <source>
        <strain evidence="1 2">Re31</strain>
    </source>
</reference>
<gene>
    <name evidence="1" type="ORF">H9636_15985</name>
</gene>
<keyword evidence="2" id="KW-1185">Reference proteome</keyword>
<accession>A0ABR8XFZ8</accession>
<evidence type="ECO:0000313" key="2">
    <source>
        <dbReference type="Proteomes" id="UP000640930"/>
    </source>
</evidence>
<evidence type="ECO:0000313" key="1">
    <source>
        <dbReference type="EMBL" id="MBD8028148.1"/>
    </source>
</evidence>
<dbReference type="Pfam" id="PF04883">
    <property type="entry name" value="HK97-gp10_like"/>
    <property type="match status" value="1"/>
</dbReference>
<dbReference type="EMBL" id="JACSQA010000032">
    <property type="protein sequence ID" value="MBD8028148.1"/>
    <property type="molecule type" value="Genomic_DNA"/>
</dbReference>
<organism evidence="1 2">
    <name type="scientific">Ureibacillus galli</name>
    <dbReference type="NCBI Taxonomy" id="2762222"/>
    <lineage>
        <taxon>Bacteria</taxon>
        <taxon>Bacillati</taxon>
        <taxon>Bacillota</taxon>
        <taxon>Bacilli</taxon>
        <taxon>Bacillales</taxon>
        <taxon>Caryophanaceae</taxon>
        <taxon>Ureibacillus</taxon>
    </lineage>
</organism>
<dbReference type="InterPro" id="IPR010064">
    <property type="entry name" value="HK97-gp10_tail"/>
</dbReference>
<proteinExistence type="predicted"/>
<sequence length="114" mass="12736">MDDLVKEINKTLSEYANGVGEEVEKVAETVAKEGVKKLRLRSPKDTGEYAKSWRATKVKKAWVVNNKIYQLTHLLEKGYAKVNGGRVPGQPHIAPVEKEMINEFVKGVEEAIKG</sequence>
<dbReference type="Proteomes" id="UP000640930">
    <property type="component" value="Unassembled WGS sequence"/>
</dbReference>
<protein>
    <submittedName>
        <fullName evidence="1">HK97 gp10 family phage protein</fullName>
    </submittedName>
</protein>
<name>A0ABR8XFZ8_9BACL</name>